<accession>A0ABD2Q4J0</accession>
<keyword evidence="1" id="KW-1133">Transmembrane helix</keyword>
<dbReference type="InterPro" id="IPR050868">
    <property type="entry name" value="ELMO_domain-containing"/>
</dbReference>
<name>A0ABD2Q4J0_9PLAT</name>
<dbReference type="PROSITE" id="PS51335">
    <property type="entry name" value="ELMO"/>
    <property type="match status" value="1"/>
</dbReference>
<feature type="transmembrane region" description="Helical" evidence="1">
    <location>
        <begin position="6"/>
        <end position="27"/>
    </location>
</feature>
<dbReference type="InterPro" id="IPR006816">
    <property type="entry name" value="ELMO_dom"/>
</dbReference>
<keyword evidence="1" id="KW-0472">Membrane</keyword>
<dbReference type="EMBL" id="JBJKFK010001090">
    <property type="protein sequence ID" value="KAL3314122.1"/>
    <property type="molecule type" value="Genomic_DNA"/>
</dbReference>
<proteinExistence type="predicted"/>
<evidence type="ECO:0000313" key="4">
    <source>
        <dbReference type="Proteomes" id="UP001626550"/>
    </source>
</evidence>
<sequence>MFGLVQAALAFASRCFFLFLGFFYGFYKYAQHWVTGQCEIARICLNSSKNANYVLHLESSFNQSKSAKLRQVATCASEESVEAFVKYVIQFKAIRPADASKIQPPLTMAVSMLSSYSSLIAQMDVLIWSNVMPEENLAGRFTKQWEIIGFQGKDPATDFRGMGLFGFRNILYFTRNYRELAQRQVLASRHPTKGYFWAITAINLSELLYRQVQQQLWKPLFCTPAHRDVLTPAASGMDNLHEIFARIMHEFHDFWMLKQRDIMQFGRYRDQFKEMLELKYRRDPFSLLRPHTAN</sequence>
<protein>
    <submittedName>
        <fullName evidence="3">ELMO domain-containing protein 2</fullName>
    </submittedName>
</protein>
<keyword evidence="1" id="KW-0812">Transmembrane</keyword>
<dbReference type="PANTHER" id="PTHR12771">
    <property type="entry name" value="ENGULFMENT AND CELL MOTILITY"/>
    <property type="match status" value="1"/>
</dbReference>
<evidence type="ECO:0000256" key="1">
    <source>
        <dbReference type="SAM" id="Phobius"/>
    </source>
</evidence>
<dbReference type="PANTHER" id="PTHR12771:SF51">
    <property type="entry name" value="LD01482P"/>
    <property type="match status" value="1"/>
</dbReference>
<evidence type="ECO:0000313" key="3">
    <source>
        <dbReference type="EMBL" id="KAL3314122.1"/>
    </source>
</evidence>
<keyword evidence="4" id="KW-1185">Reference proteome</keyword>
<gene>
    <name evidence="3" type="primary">ELMOD2</name>
    <name evidence="3" type="ORF">Ciccas_007267</name>
</gene>
<dbReference type="Pfam" id="PF04727">
    <property type="entry name" value="ELMO_CED12"/>
    <property type="match status" value="1"/>
</dbReference>
<comment type="caution">
    <text evidence="3">The sequence shown here is derived from an EMBL/GenBank/DDBJ whole genome shotgun (WGS) entry which is preliminary data.</text>
</comment>
<organism evidence="3 4">
    <name type="scientific">Cichlidogyrus casuarinus</name>
    <dbReference type="NCBI Taxonomy" id="1844966"/>
    <lineage>
        <taxon>Eukaryota</taxon>
        <taxon>Metazoa</taxon>
        <taxon>Spiralia</taxon>
        <taxon>Lophotrochozoa</taxon>
        <taxon>Platyhelminthes</taxon>
        <taxon>Monogenea</taxon>
        <taxon>Monopisthocotylea</taxon>
        <taxon>Dactylogyridea</taxon>
        <taxon>Ancyrocephalidae</taxon>
        <taxon>Cichlidogyrus</taxon>
    </lineage>
</organism>
<dbReference type="AlphaFoldDB" id="A0ABD2Q4J0"/>
<reference evidence="3 4" key="1">
    <citation type="submission" date="2024-11" db="EMBL/GenBank/DDBJ databases">
        <title>Adaptive evolution of stress response genes in parasites aligns with host niche diversity.</title>
        <authorList>
            <person name="Hahn C."/>
            <person name="Resl P."/>
        </authorList>
    </citation>
    <scope>NUCLEOTIDE SEQUENCE [LARGE SCALE GENOMIC DNA]</scope>
    <source>
        <strain evidence="3">EGGRZ-B1_66</strain>
        <tissue evidence="3">Body</tissue>
    </source>
</reference>
<evidence type="ECO:0000259" key="2">
    <source>
        <dbReference type="PROSITE" id="PS51335"/>
    </source>
</evidence>
<dbReference type="Proteomes" id="UP001626550">
    <property type="component" value="Unassembled WGS sequence"/>
</dbReference>
<feature type="domain" description="ELMO" evidence="2">
    <location>
        <begin position="115"/>
        <end position="280"/>
    </location>
</feature>